<dbReference type="Gene3D" id="3.40.30.10">
    <property type="entry name" value="Glutaredoxin"/>
    <property type="match status" value="1"/>
</dbReference>
<comment type="caution">
    <text evidence="1">The sequence shown here is derived from an EMBL/GenBank/DDBJ whole genome shotgun (WGS) entry which is preliminary data.</text>
</comment>
<dbReference type="InterPro" id="IPR036249">
    <property type="entry name" value="Thioredoxin-like_sf"/>
</dbReference>
<dbReference type="AlphaFoldDB" id="A0A3A3GMK2"/>
<dbReference type="RefSeq" id="WP_119792340.1">
    <property type="nucleotide sequence ID" value="NZ_QYZD01000004.1"/>
</dbReference>
<evidence type="ECO:0000313" key="2">
    <source>
        <dbReference type="Proteomes" id="UP000266177"/>
    </source>
</evidence>
<accession>A0A3A3GMK2</accession>
<dbReference type="Proteomes" id="UP000266177">
    <property type="component" value="Unassembled WGS sequence"/>
</dbReference>
<evidence type="ECO:0008006" key="3">
    <source>
        <dbReference type="Google" id="ProtNLM"/>
    </source>
</evidence>
<reference evidence="1 2" key="1">
    <citation type="submission" date="2018-09" db="EMBL/GenBank/DDBJ databases">
        <title>Paenibacillus SK2017-BO5.</title>
        <authorList>
            <person name="Piskunova J.V."/>
            <person name="Dubiley S.A."/>
            <person name="Severinov K.V."/>
        </authorList>
    </citation>
    <scope>NUCLEOTIDE SEQUENCE [LARGE SCALE GENOMIC DNA]</scope>
    <source>
        <strain evidence="1 2">BO5</strain>
    </source>
</reference>
<dbReference type="OrthoDB" id="2738084at2"/>
<dbReference type="SUPFAM" id="SSF52833">
    <property type="entry name" value="Thioredoxin-like"/>
    <property type="match status" value="1"/>
</dbReference>
<evidence type="ECO:0000313" key="1">
    <source>
        <dbReference type="EMBL" id="RJG25304.1"/>
    </source>
</evidence>
<proteinExistence type="predicted"/>
<gene>
    <name evidence="1" type="ORF">DQX05_07630</name>
</gene>
<dbReference type="EMBL" id="QYZD01000004">
    <property type="protein sequence ID" value="RJG25304.1"/>
    <property type="molecule type" value="Genomic_DNA"/>
</dbReference>
<sequence length="159" mass="18082">MHSKLDRIFRAKAGDRDELLQNYSVGDLFPSEPIVLEGEERFLFCFISLYCLDCVDLLPHLNKMSELFSGEFILFTDASHEENMEIADHFGYKFTLISCTKEELAMKYRVYLTPFIYVLDSNSVVIAAHNVQNEAELMRLLKSLSLLKPLTTAEAGGSS</sequence>
<organism evidence="1 2">
    <name type="scientific">Paenibacillus thiaminolyticus</name>
    <name type="common">Bacillus thiaminolyticus</name>
    <dbReference type="NCBI Taxonomy" id="49283"/>
    <lineage>
        <taxon>Bacteria</taxon>
        <taxon>Bacillati</taxon>
        <taxon>Bacillota</taxon>
        <taxon>Bacilli</taxon>
        <taxon>Bacillales</taxon>
        <taxon>Paenibacillaceae</taxon>
        <taxon>Paenibacillus</taxon>
    </lineage>
</organism>
<name>A0A3A3GMK2_PANTH</name>
<protein>
    <recommendedName>
        <fullName evidence="3">Thioredoxin domain-containing protein</fullName>
    </recommendedName>
</protein>